<dbReference type="GO" id="GO:0140359">
    <property type="term" value="F:ABC-type transporter activity"/>
    <property type="evidence" value="ECO:0007669"/>
    <property type="project" value="InterPro"/>
</dbReference>
<evidence type="ECO:0000256" key="1">
    <source>
        <dbReference type="SAM" id="Phobius"/>
    </source>
</evidence>
<feature type="transmembrane region" description="Helical" evidence="1">
    <location>
        <begin position="219"/>
        <end position="240"/>
    </location>
</feature>
<sequence>MLNYIKAELYKGLNRPFYKITILVLALLSMIANALFAGPRVTALESMYMAMSCLPAVVFLVMMYIDVTEELKDKTLRNVMVSGLSRKKLYISKVIIPIIMSFITCLLVLIFFVGSTFLFLKPGNLSPAILINLSLRILCAIPLYIAAISFGVFLSFILKNQYAFAYTYAAIFALMGNFIKLLCALVSNKFYGIYNLLITTNISALTPIKNPNLTSLQMLHSAGLGFAYTIIFTIIGIIIFRKMEIK</sequence>
<dbReference type="RefSeq" id="WP_063555695.1">
    <property type="nucleotide sequence ID" value="NZ_LITT01000023.1"/>
</dbReference>
<feature type="transmembrane region" description="Helical" evidence="1">
    <location>
        <begin position="47"/>
        <end position="68"/>
    </location>
</feature>
<keyword evidence="1" id="KW-0472">Membrane</keyword>
<dbReference type="PANTHER" id="PTHR37305:SF1">
    <property type="entry name" value="MEMBRANE PROTEIN"/>
    <property type="match status" value="1"/>
</dbReference>
<evidence type="ECO:0000313" key="3">
    <source>
        <dbReference type="Proteomes" id="UP000077407"/>
    </source>
</evidence>
<dbReference type="AlphaFoldDB" id="A0A168NTB9"/>
<keyword evidence="1" id="KW-1133">Transmembrane helix</keyword>
<reference evidence="2 3" key="1">
    <citation type="journal article" date="2015" name="Biotechnol. Bioeng.">
        <title>Genome sequence and phenotypic characterization of Caulobacter segnis.</title>
        <authorList>
            <person name="Patel S."/>
            <person name="Fletcher B."/>
            <person name="Scott D.C."/>
            <person name="Ely B."/>
        </authorList>
    </citation>
    <scope>NUCLEOTIDE SEQUENCE [LARGE SCALE GENOMIC DNA]</scope>
    <source>
        <strain evidence="2 3">ERI-2</strain>
    </source>
</reference>
<gene>
    <name evidence="2" type="ORF">WY13_02267</name>
</gene>
<organism evidence="2 3">
    <name type="scientific">Clostridium ljungdahlii</name>
    <dbReference type="NCBI Taxonomy" id="1538"/>
    <lineage>
        <taxon>Bacteria</taxon>
        <taxon>Bacillati</taxon>
        <taxon>Bacillota</taxon>
        <taxon>Clostridia</taxon>
        <taxon>Eubacteriales</taxon>
        <taxon>Clostridiaceae</taxon>
        <taxon>Clostridium</taxon>
    </lineage>
</organism>
<feature type="transmembrane region" description="Helical" evidence="1">
    <location>
        <begin position="20"/>
        <end position="41"/>
    </location>
</feature>
<feature type="transmembrane region" description="Helical" evidence="1">
    <location>
        <begin position="89"/>
        <end position="113"/>
    </location>
</feature>
<dbReference type="Proteomes" id="UP000077407">
    <property type="component" value="Unassembled WGS sequence"/>
</dbReference>
<name>A0A168NTB9_9CLOT</name>
<accession>A0A168NTB9</accession>
<comment type="caution">
    <text evidence="2">The sequence shown here is derived from an EMBL/GenBank/DDBJ whole genome shotgun (WGS) entry which is preliminary data.</text>
</comment>
<feature type="transmembrane region" description="Helical" evidence="1">
    <location>
        <begin position="165"/>
        <end position="187"/>
    </location>
</feature>
<evidence type="ECO:0000313" key="2">
    <source>
        <dbReference type="EMBL" id="OAA86873.1"/>
    </source>
</evidence>
<dbReference type="PANTHER" id="PTHR37305">
    <property type="entry name" value="INTEGRAL MEMBRANE PROTEIN-RELATED"/>
    <property type="match status" value="1"/>
</dbReference>
<keyword evidence="1" id="KW-0812">Transmembrane</keyword>
<proteinExistence type="predicted"/>
<dbReference type="GO" id="GO:0005886">
    <property type="term" value="C:plasma membrane"/>
    <property type="evidence" value="ECO:0007669"/>
    <property type="project" value="UniProtKB-SubCell"/>
</dbReference>
<dbReference type="PATRIC" id="fig|1538.10.peg.1869"/>
<dbReference type="OrthoDB" id="1707305at2"/>
<protein>
    <submittedName>
        <fullName evidence="2">ABC-2 family transporter protein</fullName>
    </submittedName>
</protein>
<feature type="transmembrane region" description="Helical" evidence="1">
    <location>
        <begin position="133"/>
        <end position="158"/>
    </location>
</feature>
<dbReference type="EMBL" id="LITT01000023">
    <property type="protein sequence ID" value="OAA86873.1"/>
    <property type="molecule type" value="Genomic_DNA"/>
</dbReference>